<dbReference type="Proteomes" id="UP000244855">
    <property type="component" value="Unassembled WGS sequence"/>
</dbReference>
<dbReference type="OrthoDB" id="5415522at2759"/>
<protein>
    <submittedName>
        <fullName evidence="1">Uncharacterized protein</fullName>
    </submittedName>
</protein>
<organism evidence="1 2">
    <name type="scientific">Periconia macrospinosa</name>
    <dbReference type="NCBI Taxonomy" id="97972"/>
    <lineage>
        <taxon>Eukaryota</taxon>
        <taxon>Fungi</taxon>
        <taxon>Dikarya</taxon>
        <taxon>Ascomycota</taxon>
        <taxon>Pezizomycotina</taxon>
        <taxon>Dothideomycetes</taxon>
        <taxon>Pleosporomycetidae</taxon>
        <taxon>Pleosporales</taxon>
        <taxon>Massarineae</taxon>
        <taxon>Periconiaceae</taxon>
        <taxon>Periconia</taxon>
    </lineage>
</organism>
<sequence length="78" mass="9144">MSQRPLRQVYTIIRTGINSKGNCYSIRAYGSYSSYRTAYYYRNRDGSFYYANTDGSTYWNDGKGKSRFIRLNKTFTAT</sequence>
<gene>
    <name evidence="1" type="ORF">DM02DRAFT_620853</name>
</gene>
<evidence type="ECO:0000313" key="1">
    <source>
        <dbReference type="EMBL" id="PVH90775.1"/>
    </source>
</evidence>
<evidence type="ECO:0000313" key="2">
    <source>
        <dbReference type="Proteomes" id="UP000244855"/>
    </source>
</evidence>
<proteinExistence type="predicted"/>
<dbReference type="EMBL" id="KZ806107">
    <property type="protein sequence ID" value="PVH90775.1"/>
    <property type="molecule type" value="Genomic_DNA"/>
</dbReference>
<reference evidence="1 2" key="1">
    <citation type="journal article" date="2018" name="Sci. Rep.">
        <title>Comparative genomics provides insights into the lifestyle and reveals functional heterogeneity of dark septate endophytic fungi.</title>
        <authorList>
            <person name="Knapp D.G."/>
            <person name="Nemeth J.B."/>
            <person name="Barry K."/>
            <person name="Hainaut M."/>
            <person name="Henrissat B."/>
            <person name="Johnson J."/>
            <person name="Kuo A."/>
            <person name="Lim J.H.P."/>
            <person name="Lipzen A."/>
            <person name="Nolan M."/>
            <person name="Ohm R.A."/>
            <person name="Tamas L."/>
            <person name="Grigoriev I.V."/>
            <person name="Spatafora J.W."/>
            <person name="Nagy L.G."/>
            <person name="Kovacs G.M."/>
        </authorList>
    </citation>
    <scope>NUCLEOTIDE SEQUENCE [LARGE SCALE GENOMIC DNA]</scope>
    <source>
        <strain evidence="1 2">DSE2036</strain>
    </source>
</reference>
<name>A0A2V1CYG9_9PLEO</name>
<dbReference type="AlphaFoldDB" id="A0A2V1CYG9"/>
<accession>A0A2V1CYG9</accession>
<dbReference type="STRING" id="97972.A0A2V1CYG9"/>
<keyword evidence="2" id="KW-1185">Reference proteome</keyword>